<keyword evidence="2" id="KW-1185">Reference proteome</keyword>
<comment type="caution">
    <text evidence="1">The sequence shown here is derived from an EMBL/GenBank/DDBJ whole genome shotgun (WGS) entry which is preliminary data.</text>
</comment>
<proteinExistence type="predicted"/>
<evidence type="ECO:0000313" key="2">
    <source>
        <dbReference type="Proteomes" id="UP000649617"/>
    </source>
</evidence>
<evidence type="ECO:0000313" key="1">
    <source>
        <dbReference type="EMBL" id="CAE7340037.1"/>
    </source>
</evidence>
<name>A0A812P0L5_SYMPI</name>
<dbReference type="EMBL" id="CAJNIZ010012903">
    <property type="protein sequence ID" value="CAE7340037.1"/>
    <property type="molecule type" value="Genomic_DNA"/>
</dbReference>
<accession>A0A812P0L5</accession>
<dbReference type="Proteomes" id="UP000649617">
    <property type="component" value="Unassembled WGS sequence"/>
</dbReference>
<organism evidence="1 2">
    <name type="scientific">Symbiodinium pilosum</name>
    <name type="common">Dinoflagellate</name>
    <dbReference type="NCBI Taxonomy" id="2952"/>
    <lineage>
        <taxon>Eukaryota</taxon>
        <taxon>Sar</taxon>
        <taxon>Alveolata</taxon>
        <taxon>Dinophyceae</taxon>
        <taxon>Suessiales</taxon>
        <taxon>Symbiodiniaceae</taxon>
        <taxon>Symbiodinium</taxon>
    </lineage>
</organism>
<protein>
    <submittedName>
        <fullName evidence="1">Uncharacterized protein</fullName>
    </submittedName>
</protein>
<gene>
    <name evidence="1" type="ORF">SPIL2461_LOCUS7997</name>
</gene>
<reference evidence="1" key="1">
    <citation type="submission" date="2021-02" db="EMBL/GenBank/DDBJ databases">
        <authorList>
            <person name="Dougan E. K."/>
            <person name="Rhodes N."/>
            <person name="Thang M."/>
            <person name="Chan C."/>
        </authorList>
    </citation>
    <scope>NUCLEOTIDE SEQUENCE</scope>
</reference>
<dbReference type="AlphaFoldDB" id="A0A812P0L5"/>
<sequence>MTPYCSASVQVLGAAAAERKAEQVDRGFDGNLAAVAALSDAPANATTLADLLVTEFVEGNTPAIKVPIKYIGVRFVKPSTAEIKVQQFPCIFPHDLAVELWRLGEPYFRYFFLGDQDASSLWNHVEKTTWGSRILADFQGDRSKLIPITFYGDEIYTYKNSECGVVAVLAWATDYLTADRGPLERYFTIAGFAQYLECEHTWPDLSEELAKSFRALVSRDDWPWCQEGYKFSFSSVTGDLKWVKERFQMHDYNANEFCSYCNVVKRDLSGRLENTLSDFRTTAAHMQVRITHEDYIEATAPEDTFSFRFLAFATTVSFMIRFTASAASKALSFWLADEATAFASRPEATDLDKECAKCMVTYTAMLRMLDAEAAAEVQSSLWNDDA</sequence>